<gene>
    <name evidence="1" type="ORF">SAMN06273570_4120</name>
</gene>
<proteinExistence type="predicted"/>
<keyword evidence="2" id="KW-1185">Reference proteome</keyword>
<dbReference type="Proteomes" id="UP000219271">
    <property type="component" value="Unassembled WGS sequence"/>
</dbReference>
<evidence type="ECO:0000313" key="1">
    <source>
        <dbReference type="EMBL" id="SOD39667.1"/>
    </source>
</evidence>
<dbReference type="EMBL" id="OCMY01000001">
    <property type="protein sequence ID" value="SOD39667.1"/>
    <property type="molecule type" value="Genomic_DNA"/>
</dbReference>
<protein>
    <submittedName>
        <fullName evidence="1">Uncharacterized protein</fullName>
    </submittedName>
</protein>
<dbReference type="AlphaFoldDB" id="A0A286BZV9"/>
<name>A0A286BZV9_9GAMM</name>
<evidence type="ECO:0000313" key="2">
    <source>
        <dbReference type="Proteomes" id="UP000219271"/>
    </source>
</evidence>
<accession>A0A286BZV9</accession>
<sequence length="149" mass="16908">MSLKRSQSAFLPPFKDTIHLTQILMKTRSDAQKFAYVTIALLSLISAIGKTPTTKDLRIAISLILSTEDLIRNYDFVLQAKNHLESAFQSDYESASEEVYSMFRTIKLRRDLAALAVDIGFKYLRRAESDSPEKRAVLEHSAQLLKVIL</sequence>
<organism evidence="1 2">
    <name type="scientific">Candidatus Pantoea floridensis</name>
    <dbReference type="NCBI Taxonomy" id="1938870"/>
    <lineage>
        <taxon>Bacteria</taxon>
        <taxon>Pseudomonadati</taxon>
        <taxon>Pseudomonadota</taxon>
        <taxon>Gammaproteobacteria</taxon>
        <taxon>Enterobacterales</taxon>
        <taxon>Erwiniaceae</taxon>
        <taxon>Pantoea</taxon>
    </lineage>
</organism>
<reference evidence="2" key="1">
    <citation type="submission" date="2017-09" db="EMBL/GenBank/DDBJ databases">
        <authorList>
            <person name="Varghese N."/>
            <person name="Submissions S."/>
        </authorList>
    </citation>
    <scope>NUCLEOTIDE SEQUENCE [LARGE SCALE GENOMIC DNA]</scope>
    <source>
        <strain evidence="2">JKS000234</strain>
    </source>
</reference>